<gene>
    <name evidence="5" type="ORF">QEH59_09645</name>
</gene>
<dbReference type="InterPro" id="IPR032518">
    <property type="entry name" value="HepII_N"/>
</dbReference>
<evidence type="ECO:0000259" key="2">
    <source>
        <dbReference type="Pfam" id="PF07940"/>
    </source>
</evidence>
<feature type="domain" description="Heparinase II/III-like C-terminal" evidence="2">
    <location>
        <begin position="552"/>
        <end position="733"/>
    </location>
</feature>
<evidence type="ECO:0000313" key="5">
    <source>
        <dbReference type="EMBL" id="MDQ8194689.1"/>
    </source>
</evidence>
<feature type="domain" description="Heparinase II N-terminal" evidence="3">
    <location>
        <begin position="46"/>
        <end position="455"/>
    </location>
</feature>
<evidence type="ECO:0000313" key="6">
    <source>
        <dbReference type="Proteomes" id="UP001243717"/>
    </source>
</evidence>
<dbReference type="Pfam" id="PF19763">
    <property type="entry name" value="DUF6250"/>
    <property type="match status" value="1"/>
</dbReference>
<dbReference type="InterPro" id="IPR046217">
    <property type="entry name" value="DUF6250"/>
</dbReference>
<dbReference type="Pfam" id="PF07940">
    <property type="entry name" value="Hepar_II_III_C"/>
    <property type="match status" value="1"/>
</dbReference>
<comment type="caution">
    <text evidence="5">The sequence shown here is derived from an EMBL/GenBank/DDBJ whole genome shotgun (WGS) entry which is preliminary data.</text>
</comment>
<proteinExistence type="predicted"/>
<evidence type="ECO:0000256" key="1">
    <source>
        <dbReference type="ARBA" id="ARBA00004196"/>
    </source>
</evidence>
<dbReference type="InterPro" id="IPR013783">
    <property type="entry name" value="Ig-like_fold"/>
</dbReference>
<comment type="subcellular location">
    <subcellularLocation>
        <location evidence="1">Cell envelope</location>
    </subcellularLocation>
</comment>
<dbReference type="Gene3D" id="2.60.120.200">
    <property type="match status" value="1"/>
</dbReference>
<dbReference type="SUPFAM" id="SSF48230">
    <property type="entry name" value="Chondroitin AC/alginate lyase"/>
    <property type="match status" value="1"/>
</dbReference>
<name>A0ABU1AJ77_9BACT</name>
<feature type="domain" description="DUF6250" evidence="4">
    <location>
        <begin position="924"/>
        <end position="1073"/>
    </location>
</feature>
<dbReference type="InterPro" id="IPR008929">
    <property type="entry name" value="Chondroitin_lyas"/>
</dbReference>
<dbReference type="Gene3D" id="2.60.40.10">
    <property type="entry name" value="Immunoglobulins"/>
    <property type="match status" value="1"/>
</dbReference>
<protein>
    <submittedName>
        <fullName evidence="5">DUF4962 domain-containing protein</fullName>
    </submittedName>
</protein>
<dbReference type="Proteomes" id="UP001243717">
    <property type="component" value="Unassembled WGS sequence"/>
</dbReference>
<accession>A0ABU1AJ77</accession>
<keyword evidence="6" id="KW-1185">Reference proteome</keyword>
<dbReference type="Gene3D" id="1.50.10.100">
    <property type="entry name" value="Chondroitin AC/alginate lyase"/>
    <property type="match status" value="1"/>
</dbReference>
<organism evidence="5 6">
    <name type="scientific">Thalassobacterium sedimentorum</name>
    <dbReference type="NCBI Taxonomy" id="3041258"/>
    <lineage>
        <taxon>Bacteria</taxon>
        <taxon>Pseudomonadati</taxon>
        <taxon>Verrucomicrobiota</taxon>
        <taxon>Opitutia</taxon>
        <taxon>Puniceicoccales</taxon>
        <taxon>Coraliomargaritaceae</taxon>
        <taxon>Thalassobacterium</taxon>
    </lineage>
</organism>
<sequence length="1084" mass="121540">MSALIKLIILAVCFFIETAIGATVSAGPFIPFNSTWDSPRYLGFRPAHGFEVDVNPPRFSWPYTPIMVGERGERFLKQEFTLQIAREPSFVSPEIEQTYAFNFGNALPAIDNGKWYWRVGYAPLGASPVQWSAVREFYVPDHAVVDDRSWLTEASKALSKKPHPRLAPGDGRWDGLLERLMSNTITASVLTRMQDEANQALQTEWWHDFPQTDRATKGKGRQLARKFMQIGDALIQIAFIHHVTGDDRYAGALERALTVAAYPQRGETTPEYNGASDKWGTRWVFYLAYIYDWYYHEMTPNQRSEMLSAIEWRLQAIMGNAASWEDERSVHSQGVAGFLQSHPLENFYSAAAAIALTVGDSSVADHYAPLMLNYLLGVGSGYGPEEAWNEAGAYAISKSEHPIRVALICDVLLEDYSFSELPWFQKMGRFLMHLLPPGMERQGFGDYTLDMNNHQKRADLRRNLMMLGLLSQDQSYFDLTAQIESEGVAPRNLDGPVFCIAADVLGIPTTRKEPVQASRIFPVAGWLFSGSHPVDQRATAWNDLRMTMLARPKGGYSHSYPHEGAFVLQYGGESLAAGGGATVYADPYSRNSLSHNSVLVDGKGQAFQGFNKSYPYAARPLYWDVREGVTIGAIDGTGGFLVPPKEAKEDYGYLSPLPDDWGNLKLKQWIRSFVLVDERFFAVYDTFESRADMDPARFSFLLNIPTLSEVREDPESGILAAYDMGTVRTTVFQDTSEPVTVFKDVGESIFVNPITGTNYKPMLVEAFERRNRNLGEQDYTMTRLCVTTEATRTAHMLTVFSVNNDPSNVRQAEVDFEGDGVFTLRDAVGEITVSFTDEASEADIAVPQNLIREHSRQTEPYRLLSRNQDDTIQVGDMTMPVTWILHEDFQSPSWMNRWMVESENSPVFADTEGLRVSLGADPETAGGTTVWLRPQLPEDCLIRIIAKVNESDSANAANLNVFMNAREADGSALIFGRSGDYAAYHSILNYTMTLTGGAKPGWSRLRKNPGFNLVSEADTRSEVGQTYELILIRIADRIQVWLDGHLLHDWTDENPLSDGNFGLRTWRSDVTFESVEIAIPSHER</sequence>
<dbReference type="Pfam" id="PF16332">
    <property type="entry name" value="DUF4962"/>
    <property type="match status" value="1"/>
</dbReference>
<evidence type="ECO:0000259" key="3">
    <source>
        <dbReference type="Pfam" id="PF16332"/>
    </source>
</evidence>
<evidence type="ECO:0000259" key="4">
    <source>
        <dbReference type="Pfam" id="PF19763"/>
    </source>
</evidence>
<dbReference type="EMBL" id="JARXIC010000013">
    <property type="protein sequence ID" value="MDQ8194689.1"/>
    <property type="molecule type" value="Genomic_DNA"/>
</dbReference>
<reference evidence="5 6" key="1">
    <citation type="submission" date="2023-04" db="EMBL/GenBank/DDBJ databases">
        <title>A novel bacteria isolated from coastal sediment.</title>
        <authorList>
            <person name="Liu X.-J."/>
            <person name="Du Z.-J."/>
        </authorList>
    </citation>
    <scope>NUCLEOTIDE SEQUENCE [LARGE SCALE GENOMIC DNA]</scope>
    <source>
        <strain evidence="5 6">SDUM461004</strain>
    </source>
</reference>
<dbReference type="InterPro" id="IPR012480">
    <property type="entry name" value="Hepar_II_III_C"/>
</dbReference>
<dbReference type="RefSeq" id="WP_308985156.1">
    <property type="nucleotide sequence ID" value="NZ_JARXIC010000013.1"/>
</dbReference>
<dbReference type="Gene3D" id="2.70.98.70">
    <property type="match status" value="1"/>
</dbReference>